<evidence type="ECO:0000256" key="4">
    <source>
        <dbReference type="ARBA" id="ARBA00022884"/>
    </source>
</evidence>
<dbReference type="GO" id="GO:0003723">
    <property type="term" value="F:RNA binding"/>
    <property type="evidence" value="ECO:0007669"/>
    <property type="project" value="UniProtKB-KW"/>
</dbReference>
<feature type="region of interest" description="Disordered" evidence="6">
    <location>
        <begin position="677"/>
        <end position="702"/>
    </location>
</feature>
<dbReference type="SMART" id="SM00955">
    <property type="entry name" value="RNB"/>
    <property type="match status" value="1"/>
</dbReference>
<feature type="compositionally biased region" description="Low complexity" evidence="6">
    <location>
        <begin position="267"/>
        <end position="289"/>
    </location>
</feature>
<comment type="caution">
    <text evidence="8">The sequence shown here is derived from an EMBL/GenBank/DDBJ whole genome shotgun (WGS) entry which is preliminary data.</text>
</comment>
<keyword evidence="5" id="KW-0378">Hydrolase</keyword>
<comment type="subcellular location">
    <subcellularLocation>
        <location evidence="5">Cytoplasm</location>
    </subcellularLocation>
    <subcellularLocation>
        <location evidence="5">Cytoplasm</location>
        <location evidence="5">P-body</location>
    </subcellularLocation>
</comment>
<proteinExistence type="inferred from homology"/>
<feature type="region of interest" description="Disordered" evidence="6">
    <location>
        <begin position="966"/>
        <end position="989"/>
    </location>
</feature>
<evidence type="ECO:0000256" key="6">
    <source>
        <dbReference type="SAM" id="MobiDB-lite"/>
    </source>
</evidence>
<feature type="compositionally biased region" description="Basic and acidic residues" evidence="6">
    <location>
        <begin position="968"/>
        <end position="979"/>
    </location>
</feature>
<dbReference type="Proteomes" id="UP000723463">
    <property type="component" value="Unassembled WGS sequence"/>
</dbReference>
<keyword evidence="5" id="KW-0540">Nuclease</keyword>
<feature type="region of interest" description="Disordered" evidence="6">
    <location>
        <begin position="594"/>
        <end position="652"/>
    </location>
</feature>
<dbReference type="PROSITE" id="PS01175">
    <property type="entry name" value="RIBONUCLEASE_II"/>
    <property type="match status" value="1"/>
</dbReference>
<dbReference type="Pfam" id="PF17849">
    <property type="entry name" value="OB_Dis3"/>
    <property type="match status" value="1"/>
</dbReference>
<evidence type="ECO:0000313" key="8">
    <source>
        <dbReference type="EMBL" id="KAF9551296.1"/>
    </source>
</evidence>
<feature type="compositionally biased region" description="Polar residues" evidence="6">
    <location>
        <begin position="352"/>
        <end position="366"/>
    </location>
</feature>
<feature type="compositionally biased region" description="Polar residues" evidence="6">
    <location>
        <begin position="640"/>
        <end position="652"/>
    </location>
</feature>
<keyword evidence="1 5" id="KW-0963">Cytoplasm</keyword>
<feature type="region of interest" description="Disordered" evidence="6">
    <location>
        <begin position="849"/>
        <end position="887"/>
    </location>
</feature>
<feature type="compositionally biased region" description="Low complexity" evidence="6">
    <location>
        <begin position="114"/>
        <end position="124"/>
    </location>
</feature>
<dbReference type="InterPro" id="IPR012340">
    <property type="entry name" value="NA-bd_OB-fold"/>
</dbReference>
<gene>
    <name evidence="8" type="ORF">EC957_009180</name>
</gene>
<feature type="compositionally biased region" description="Low complexity" evidence="6">
    <location>
        <begin position="594"/>
        <end position="603"/>
    </location>
</feature>
<dbReference type="GO" id="GO:0000956">
    <property type="term" value="P:nuclear-transcribed mRNA catabolic process"/>
    <property type="evidence" value="ECO:0007669"/>
    <property type="project" value="UniProtKB-UniRule"/>
</dbReference>
<feature type="compositionally biased region" description="Basic and acidic residues" evidence="6">
    <location>
        <begin position="368"/>
        <end position="382"/>
    </location>
</feature>
<comment type="similarity">
    <text evidence="5">Belongs to the RNR ribonuclease family. DIS3L2 subfamily.</text>
</comment>
<keyword evidence="4 5" id="KW-0694">RNA-binding</keyword>
<comment type="function">
    <text evidence="5">3'-5'-exoribonuclease that specifically recognizes RNAs polyuridylated at their 3' end and mediates their degradation. Component of an exosome-independent RNA degradation pathway that mediates degradation of cytoplasmic mRNAs that have been deadenylated and subsequently uridylated at their 3'.</text>
</comment>
<dbReference type="InterPro" id="IPR050180">
    <property type="entry name" value="RNR_Ribonuclease"/>
</dbReference>
<dbReference type="EMBL" id="JAAAXW010000005">
    <property type="protein sequence ID" value="KAF9551296.1"/>
    <property type="molecule type" value="Genomic_DNA"/>
</dbReference>
<evidence type="ECO:0000259" key="7">
    <source>
        <dbReference type="SMART" id="SM00955"/>
    </source>
</evidence>
<feature type="compositionally biased region" description="Basic and acidic residues" evidence="6">
    <location>
        <begin position="1038"/>
        <end position="1047"/>
    </location>
</feature>
<evidence type="ECO:0000256" key="5">
    <source>
        <dbReference type="HAMAP-Rule" id="MF_03045"/>
    </source>
</evidence>
<dbReference type="FunFam" id="2.40.50.700:FF:000002">
    <property type="entry name" value="Cell wall biogenesis protein"/>
    <property type="match status" value="1"/>
</dbReference>
<sequence length="1733" mass="187030">MDNTTTTTPAPAPAPAAAPATTTTTTTTNTPPPSFTSTSTSSAADNTASTASTTTTAASKNKSQRAPRKEKSDTTTTGVAPNSSSGNSNSRRESNKDKENRPPKKDKTNGGGASSDNLNDASNSVPATAGAEQAASTTTTNNSRNNRRQSSKPKSRTEATAGATNPVAADGAAAPSSASSDHVSDPVSSKKPQSDETKKSRNSNKKQAGKTGNSRASSATIEGGEASGVVVPTPAVDGQVAAPLTPKRNERLSTSVNGSGNERRKSTTTNNNTNNINQGKKRNSNNNNKEPAKSAVGDASTVAVESEATSTSADPAGTHAHAKKTSKKSAPANKEGSAAAAAPKTKSNAASRSQGGHNGTRQSTTAAPKDRHSNKGAKDHGTSDATQPSKEGRPSSISSSCSFVTSSSSLSPSSPLSPASPSSSFPSPSSAPPTAFTGGNKDAPVTGISTKDLRRESAHGRGNRAEITRIKTNVPRDGASPISGPLGGFPVAHSPLTAASPSSRRSSALTPHGDKFGRLGGLPTVEENAAEKPAETVIVAAAVIPESSTAAHTTAPRRGHARTLSMKEQLDQLGQDTKEGKTIESLQDIISSLKSLPPTTSSINHPDHPLAQGTTRHEKRLSMSSLPANAAGHFSGGAVPSTTLHLSQPPRGTTIENALQSTVATLRRLSISDSKRPLIPLNEEESQGHAPTKSSNNNRRSVAFTKDIAPIAESFDDNSNKRTSSYQPNRRSVIIRPEEVAALQEGRQYVPSAFSFSSDDEPENGVADALSALEGKGTTSNRSSYSVKSVHQRTSSSVDPASLAEFAATLPSHLKSLGAAVLVNNDDAHDRRRFTTAFAAGNRTSTLTSSANKRLSAMNAPKDSDRKDWRMSTPMSTAGNRDSIYGKDNANGRRPLFMAHLTYSDFHTLLTKQKNKYVQGVLRINKRNRSDAYVTVDSLPEGDVYICGSKDRNRALEGDVVGIELIDPEEHPPKTDGKDKKTRRTEEGEEVVELESDEVKPKYCGRVVSIVERSISQMFSGTLTLQRPSGSSKKNDRKKLDEEDQKGQPRIVWFKPTDKRVPLIAIPIDQAPNDFVDNHAHYVHKLFVATIKRWPLSSLHPFGQLERELGDIGNIEIETEALLADNNVTTTAFGEKVEKCLPELPWSIPEKELIRRRDLRKDCIFTIDPPTAKDLDDAVSISRLEDGTLEVGVHIADVSHFIKVGSALDREAKSRATTVYLVQKAIPMLPNILCEDLCSLNPNVDRLAFSVFWKMTEDGHVLGTSFSKSVIRSCAQLSYDDAQTVITTGSLDPKIEIVGQSRSLVEENIKIFYKLSQILRKNRFENGSLSINSIRLSFETDEIHNPIGVSVYELKESNRLIEEFMLLANMSVAKQIAEFLPDQALLRRHEEPLEKRMTDFISHMQKIGLDLDASSSGALQQSLDAIEDPDIRKVVRLLVIKPMQRAKYICAGMLTPDKYHHYALNAPLYTHFTSPIRRYADIIVHRMLEASLINDTKFYLSKESCQKSANHCNIKKDASKLAQEQSSHVYLSVLLRNMTEASGPVIKDAVIVQALDASFDVLVPEYGLEKRIYVDQLPLERHAWNSNTETLKLFWTTEAFKKPSEDAEESKADGKDKSRRSSSLPAANPDALDHPDDATTAYDDERGLFEDESDYDDDEDLVIVKSHQVEEDEDEAEGGDDEARRLTRIRMYGHLQVVVTADTTVSPPVIKVQAINPFAVEEPATAVVPEVAA</sequence>
<dbReference type="InterPro" id="IPR028591">
    <property type="entry name" value="DIS3L2"/>
</dbReference>
<feature type="compositionally biased region" description="Basic and acidic residues" evidence="6">
    <location>
        <begin position="451"/>
        <end position="469"/>
    </location>
</feature>
<feature type="compositionally biased region" description="Basic and acidic residues" evidence="6">
    <location>
        <begin position="90"/>
        <end position="108"/>
    </location>
</feature>
<dbReference type="InterPro" id="IPR041505">
    <property type="entry name" value="Dis3_CSD2"/>
</dbReference>
<keyword evidence="9" id="KW-1185">Reference proteome</keyword>
<dbReference type="GO" id="GO:0000175">
    <property type="term" value="F:3'-5'-RNA exonuclease activity"/>
    <property type="evidence" value="ECO:0007669"/>
    <property type="project" value="UniProtKB-UniRule"/>
</dbReference>
<keyword evidence="5" id="KW-0464">Manganese</keyword>
<dbReference type="Gene3D" id="2.40.50.690">
    <property type="match status" value="1"/>
</dbReference>
<evidence type="ECO:0000256" key="1">
    <source>
        <dbReference type="ARBA" id="ARBA00022490"/>
    </source>
</evidence>
<dbReference type="GO" id="GO:1990074">
    <property type="term" value="P:polyuridylation-dependent mRNA catabolic process"/>
    <property type="evidence" value="ECO:0007669"/>
    <property type="project" value="UniProtKB-UniRule"/>
</dbReference>
<keyword evidence="5" id="KW-0269">Exonuclease</keyword>
<keyword evidence="3 5" id="KW-0460">Magnesium</keyword>
<feature type="compositionally biased region" description="Low complexity" evidence="6">
    <location>
        <begin position="17"/>
        <end position="59"/>
    </location>
</feature>
<feature type="site" description="Important for catalytic activity" evidence="5">
    <location>
        <position position="1176"/>
    </location>
</feature>
<evidence type="ECO:0000256" key="2">
    <source>
        <dbReference type="ARBA" id="ARBA00022723"/>
    </source>
</evidence>
<protein>
    <recommendedName>
        <fullName evidence="5">DIS3-like exonuclease 2</fullName>
        <ecNumber evidence="5">3.1.13.-</ecNumber>
    </recommendedName>
</protein>
<feature type="compositionally biased region" description="Polar residues" evidence="6">
    <location>
        <begin position="1022"/>
        <end position="1032"/>
    </location>
</feature>
<dbReference type="InterPro" id="IPR041093">
    <property type="entry name" value="Dis3l2-like_C"/>
</dbReference>
<feature type="compositionally biased region" description="Basic and acidic residues" evidence="6">
    <location>
        <begin position="1604"/>
        <end position="1616"/>
    </location>
</feature>
<dbReference type="Pfam" id="PF17877">
    <property type="entry name" value="Dis3l2_C_term"/>
    <property type="match status" value="1"/>
</dbReference>
<dbReference type="EC" id="3.1.13.-" evidence="5"/>
<name>A0A9P6FJ37_9FUNG</name>
<dbReference type="HAMAP" id="MF_03045">
    <property type="entry name" value="DIS3L2"/>
    <property type="match status" value="1"/>
</dbReference>
<dbReference type="GO" id="GO:0000932">
    <property type="term" value="C:P-body"/>
    <property type="evidence" value="ECO:0007669"/>
    <property type="project" value="UniProtKB-SubCell"/>
</dbReference>
<dbReference type="PANTHER" id="PTHR23355:SF9">
    <property type="entry name" value="DIS3-LIKE EXONUCLEASE 2"/>
    <property type="match status" value="1"/>
</dbReference>
<dbReference type="Gene3D" id="2.40.50.700">
    <property type="match status" value="1"/>
</dbReference>
<feature type="region of interest" description="Disordered" evidence="6">
    <location>
        <begin position="1"/>
        <end position="518"/>
    </location>
</feature>
<feature type="region of interest" description="Disordered" evidence="6">
    <location>
        <begin position="1604"/>
        <end position="1641"/>
    </location>
</feature>
<reference evidence="8" key="1">
    <citation type="journal article" date="2020" name="Fungal Divers.">
        <title>Resolving the Mortierellaceae phylogeny through synthesis of multi-gene phylogenetics and phylogenomics.</title>
        <authorList>
            <person name="Vandepol N."/>
            <person name="Liber J."/>
            <person name="Desiro A."/>
            <person name="Na H."/>
            <person name="Kennedy M."/>
            <person name="Barry K."/>
            <person name="Grigoriev I.V."/>
            <person name="Miller A.N."/>
            <person name="O'Donnell K."/>
            <person name="Stajich J.E."/>
            <person name="Bonito G."/>
        </authorList>
    </citation>
    <scope>NUCLEOTIDE SEQUENCE</scope>
    <source>
        <strain evidence="8">NRRL 2591</strain>
    </source>
</reference>
<keyword evidence="2 5" id="KW-0479">Metal-binding</keyword>
<dbReference type="InterPro" id="IPR001900">
    <property type="entry name" value="RNase_II/R"/>
</dbReference>
<dbReference type="InterPro" id="IPR022966">
    <property type="entry name" value="RNase_II/R_CS"/>
</dbReference>
<feature type="region of interest" description="Disordered" evidence="6">
    <location>
        <begin position="1022"/>
        <end position="1047"/>
    </location>
</feature>
<evidence type="ECO:0000313" key="9">
    <source>
        <dbReference type="Proteomes" id="UP000723463"/>
    </source>
</evidence>
<dbReference type="Pfam" id="PF00773">
    <property type="entry name" value="RNB"/>
    <property type="match status" value="1"/>
</dbReference>
<feature type="compositionally biased region" description="Low complexity" evidence="6">
    <location>
        <begin position="328"/>
        <end position="351"/>
    </location>
</feature>
<feature type="compositionally biased region" description="Low complexity" evidence="6">
    <location>
        <begin position="394"/>
        <end position="428"/>
    </location>
</feature>
<organism evidence="8 9">
    <name type="scientific">Mortierella hygrophila</name>
    <dbReference type="NCBI Taxonomy" id="979708"/>
    <lineage>
        <taxon>Eukaryota</taxon>
        <taxon>Fungi</taxon>
        <taxon>Fungi incertae sedis</taxon>
        <taxon>Mucoromycota</taxon>
        <taxon>Mortierellomycotina</taxon>
        <taxon>Mortierellomycetes</taxon>
        <taxon>Mortierellales</taxon>
        <taxon>Mortierellaceae</taxon>
        <taxon>Mortierella</taxon>
    </lineage>
</organism>
<comment type="cofactor">
    <cofactor evidence="5">
        <name>Mg(2+)</name>
        <dbReference type="ChEBI" id="CHEBI:18420"/>
    </cofactor>
    <cofactor evidence="5">
        <name>Mn(2+)</name>
        <dbReference type="ChEBI" id="CHEBI:29035"/>
    </cofactor>
</comment>
<evidence type="ECO:0000256" key="3">
    <source>
        <dbReference type="ARBA" id="ARBA00022842"/>
    </source>
</evidence>
<accession>A0A9P6FJ37</accession>
<feature type="compositionally biased region" description="Basic residues" evidence="6">
    <location>
        <begin position="145"/>
        <end position="154"/>
    </location>
</feature>
<feature type="domain" description="RNB" evidence="7">
    <location>
        <begin position="1156"/>
        <end position="1494"/>
    </location>
</feature>
<dbReference type="SUPFAM" id="SSF50249">
    <property type="entry name" value="Nucleic acid-binding proteins"/>
    <property type="match status" value="2"/>
</dbReference>
<dbReference type="GO" id="GO:0046872">
    <property type="term" value="F:metal ion binding"/>
    <property type="evidence" value="ECO:0007669"/>
    <property type="project" value="UniProtKB-KW"/>
</dbReference>
<feature type="compositionally biased region" description="Polar residues" evidence="6">
    <location>
        <begin position="210"/>
        <end position="220"/>
    </location>
</feature>
<feature type="binding site" evidence="5">
    <location>
        <position position="1168"/>
    </location>
    <ligand>
        <name>Mg(2+)</name>
        <dbReference type="ChEBI" id="CHEBI:18420"/>
    </ligand>
</feature>
<dbReference type="PANTHER" id="PTHR23355">
    <property type="entry name" value="RIBONUCLEASE"/>
    <property type="match status" value="1"/>
</dbReference>
<feature type="compositionally biased region" description="Basic and acidic residues" evidence="6">
    <location>
        <begin position="1631"/>
        <end position="1641"/>
    </location>
</feature>
<feature type="binding site" evidence="5">
    <location>
        <position position="1177"/>
    </location>
    <ligand>
        <name>Mg(2+)</name>
        <dbReference type="ChEBI" id="CHEBI:18420"/>
    </ligand>
</feature>
<feature type="compositionally biased region" description="Low complexity" evidence="6">
    <location>
        <begin position="166"/>
        <end position="189"/>
    </location>
</feature>
<feature type="compositionally biased region" description="Low complexity" evidence="6">
    <location>
        <begin position="494"/>
        <end position="511"/>
    </location>
</feature>
<dbReference type="Gene3D" id="2.40.50.140">
    <property type="entry name" value="Nucleic acid-binding proteins"/>
    <property type="match status" value="1"/>
</dbReference>